<accession>A0ACC5Z334</accession>
<evidence type="ECO:0000313" key="1">
    <source>
        <dbReference type="EMBL" id="MCJ8742498.1"/>
    </source>
</evidence>
<reference evidence="1" key="1">
    <citation type="submission" date="2020-02" db="EMBL/GenBank/DDBJ databases">
        <title>Genome sequencing of the panga catfish, Pangasius djambal.</title>
        <authorList>
            <person name="Wen M."/>
            <person name="Zahm M."/>
            <person name="Roques C."/>
            <person name="Cabau C."/>
            <person name="Klopp C."/>
            <person name="Donnadieu C."/>
            <person name="Jouanno E."/>
            <person name="Avarre J.-C."/>
            <person name="Campet M."/>
            <person name="Ha T."/>
            <person name="Dugue R."/>
            <person name="Lampietro C."/>
            <person name="Louis A."/>
            <person name="Herpin A."/>
            <person name="Echchiki A."/>
            <person name="Berthelot C."/>
            <person name="Parey E."/>
            <person name="Roest-Crollius H."/>
            <person name="Braasch I."/>
            <person name="Postlethwait J.H."/>
            <person name="Bobe J."/>
            <person name="Montfort J."/>
            <person name="Bouchez O."/>
            <person name="Begum T."/>
            <person name="Schartl M."/>
            <person name="Gustiano R."/>
            <person name="Guiguen Y."/>
        </authorList>
    </citation>
    <scope>NUCLEOTIDE SEQUENCE</scope>
    <source>
        <strain evidence="1">Pdj_M5554</strain>
    </source>
</reference>
<gene>
    <name evidence="1" type="ORF">PDJAM_G00082710</name>
</gene>
<protein>
    <submittedName>
        <fullName evidence="1">Uncharacterized protein</fullName>
    </submittedName>
</protein>
<proteinExistence type="predicted"/>
<sequence>MSLEDKIKKYRDLCAKATSRSLAGKVSVLKNRRERGLRGLRKNLSDGKAILNHLTEISPTYPSASLGSSIEAWKSFVQEVEEKVVRAETQYEEQIEFVKKGTSLSSLPAVGIPSTPALPLVPACLQPLSNPQPVLQHAHPHTPYGVQQHPARPQTHMAVNTHHAMHTPPAASENAAAAAPAPPAAAGPVQPPQPLAVFERILDRLSSMFPHYSKSILTKFIQEVRSMNGGSLSMMKYEEVINRAAQLILDHQEHSQEQMNLASGNVAGVRDLAVPSPTPPTDSTRASATPPPAHVWKSVSSQHRKSSRALNMEDPCIICHDDMTPEDLCVLECRHSFHRECIKSWLKEQSTCPTCREHALLPEDFPMLPGRHRRGHMHAATFS</sequence>
<name>A0ACC5Z334_9TELE</name>
<organism evidence="1 2">
    <name type="scientific">Pangasius djambal</name>
    <dbReference type="NCBI Taxonomy" id="1691987"/>
    <lineage>
        <taxon>Eukaryota</taxon>
        <taxon>Metazoa</taxon>
        <taxon>Chordata</taxon>
        <taxon>Craniata</taxon>
        <taxon>Vertebrata</taxon>
        <taxon>Euteleostomi</taxon>
        <taxon>Actinopterygii</taxon>
        <taxon>Neopterygii</taxon>
        <taxon>Teleostei</taxon>
        <taxon>Ostariophysi</taxon>
        <taxon>Siluriformes</taxon>
        <taxon>Pangasiidae</taxon>
        <taxon>Pangasius</taxon>
    </lineage>
</organism>
<dbReference type="Proteomes" id="UP000830395">
    <property type="component" value="Chromosome 17"/>
</dbReference>
<dbReference type="EMBL" id="CM040991">
    <property type="protein sequence ID" value="MCJ8742498.1"/>
    <property type="molecule type" value="Genomic_DNA"/>
</dbReference>
<keyword evidence="2" id="KW-1185">Reference proteome</keyword>
<comment type="caution">
    <text evidence="1">The sequence shown here is derived from an EMBL/GenBank/DDBJ whole genome shotgun (WGS) entry which is preliminary data.</text>
</comment>
<evidence type="ECO:0000313" key="2">
    <source>
        <dbReference type="Proteomes" id="UP000830395"/>
    </source>
</evidence>